<dbReference type="Gene3D" id="4.10.410.10">
    <property type="entry name" value="Pancreatic trypsin inhibitor Kunitz domain"/>
    <property type="match status" value="1"/>
</dbReference>
<evidence type="ECO:0000313" key="3">
    <source>
        <dbReference type="Proteomes" id="UP001153709"/>
    </source>
</evidence>
<gene>
    <name evidence="2" type="ORF">DIABBA_LOCUS8964</name>
</gene>
<accession>A0A9N9XE82</accession>
<dbReference type="Proteomes" id="UP001153709">
    <property type="component" value="Chromosome 6"/>
</dbReference>
<sequence length="96" mass="10966">MKFILLLISLAVVVILPPKAEADSCDFIKSDCYLPTHIDPCKPWPLGAALVWSWDVENNTCVEKILDFNCQPTRNYFNDYDECYRTAAPICHNLTL</sequence>
<organism evidence="2 3">
    <name type="scientific">Diabrotica balteata</name>
    <name type="common">Banded cucumber beetle</name>
    <dbReference type="NCBI Taxonomy" id="107213"/>
    <lineage>
        <taxon>Eukaryota</taxon>
        <taxon>Metazoa</taxon>
        <taxon>Ecdysozoa</taxon>
        <taxon>Arthropoda</taxon>
        <taxon>Hexapoda</taxon>
        <taxon>Insecta</taxon>
        <taxon>Pterygota</taxon>
        <taxon>Neoptera</taxon>
        <taxon>Endopterygota</taxon>
        <taxon>Coleoptera</taxon>
        <taxon>Polyphaga</taxon>
        <taxon>Cucujiformia</taxon>
        <taxon>Chrysomeloidea</taxon>
        <taxon>Chrysomelidae</taxon>
        <taxon>Galerucinae</taxon>
        <taxon>Diabroticina</taxon>
        <taxon>Diabroticites</taxon>
        <taxon>Diabrotica</taxon>
    </lineage>
</organism>
<keyword evidence="3" id="KW-1185">Reference proteome</keyword>
<protein>
    <submittedName>
        <fullName evidence="2">Uncharacterized protein</fullName>
    </submittedName>
</protein>
<evidence type="ECO:0000313" key="2">
    <source>
        <dbReference type="EMBL" id="CAG9835802.1"/>
    </source>
</evidence>
<reference evidence="2" key="1">
    <citation type="submission" date="2022-01" db="EMBL/GenBank/DDBJ databases">
        <authorList>
            <person name="King R."/>
        </authorList>
    </citation>
    <scope>NUCLEOTIDE SEQUENCE</scope>
</reference>
<evidence type="ECO:0000256" key="1">
    <source>
        <dbReference type="SAM" id="SignalP"/>
    </source>
</evidence>
<dbReference type="EMBL" id="OU898281">
    <property type="protein sequence ID" value="CAG9835802.1"/>
    <property type="molecule type" value="Genomic_DNA"/>
</dbReference>
<dbReference type="GO" id="GO:0004867">
    <property type="term" value="F:serine-type endopeptidase inhibitor activity"/>
    <property type="evidence" value="ECO:0007669"/>
    <property type="project" value="InterPro"/>
</dbReference>
<keyword evidence="1" id="KW-0732">Signal</keyword>
<name>A0A9N9XE82_DIABA</name>
<proteinExistence type="predicted"/>
<dbReference type="SUPFAM" id="SSF57362">
    <property type="entry name" value="BPTI-like"/>
    <property type="match status" value="1"/>
</dbReference>
<feature type="signal peptide" evidence="1">
    <location>
        <begin position="1"/>
        <end position="22"/>
    </location>
</feature>
<feature type="chain" id="PRO_5040391036" evidence="1">
    <location>
        <begin position="23"/>
        <end position="96"/>
    </location>
</feature>
<dbReference type="AlphaFoldDB" id="A0A9N9XE82"/>
<dbReference type="InterPro" id="IPR036880">
    <property type="entry name" value="Kunitz_BPTI_sf"/>
</dbReference>